<evidence type="ECO:0000313" key="2">
    <source>
        <dbReference type="Proteomes" id="UP000095280"/>
    </source>
</evidence>
<keyword evidence="1" id="KW-0732">Signal</keyword>
<accession>A0A1I8F7C3</accession>
<keyword evidence="2" id="KW-1185">Reference proteome</keyword>
<protein>
    <submittedName>
        <fullName evidence="3">Secreted protein</fullName>
    </submittedName>
</protein>
<dbReference type="Proteomes" id="UP000095280">
    <property type="component" value="Unplaced"/>
</dbReference>
<dbReference type="WBParaSite" id="maker-unitig_21957-snap-gene-0.1-mRNA-1">
    <property type="protein sequence ID" value="maker-unitig_21957-snap-gene-0.1-mRNA-1"/>
    <property type="gene ID" value="maker-unitig_21957-snap-gene-0.1"/>
</dbReference>
<feature type="chain" id="PRO_5009318568" evidence="1">
    <location>
        <begin position="18"/>
        <end position="126"/>
    </location>
</feature>
<evidence type="ECO:0000256" key="1">
    <source>
        <dbReference type="SAM" id="SignalP"/>
    </source>
</evidence>
<proteinExistence type="predicted"/>
<reference evidence="3" key="1">
    <citation type="submission" date="2016-11" db="UniProtKB">
        <authorList>
            <consortium name="WormBaseParasite"/>
        </authorList>
    </citation>
    <scope>IDENTIFICATION</scope>
</reference>
<name>A0A1I8F7C3_9PLAT</name>
<evidence type="ECO:0000313" key="3">
    <source>
        <dbReference type="WBParaSite" id="maker-unitig_21957-snap-gene-0.1-mRNA-1"/>
    </source>
</evidence>
<dbReference type="AlphaFoldDB" id="A0A1I8F7C3"/>
<organism evidence="2 3">
    <name type="scientific">Macrostomum lignano</name>
    <dbReference type="NCBI Taxonomy" id="282301"/>
    <lineage>
        <taxon>Eukaryota</taxon>
        <taxon>Metazoa</taxon>
        <taxon>Spiralia</taxon>
        <taxon>Lophotrochozoa</taxon>
        <taxon>Platyhelminthes</taxon>
        <taxon>Rhabditophora</taxon>
        <taxon>Macrostomorpha</taxon>
        <taxon>Macrostomida</taxon>
        <taxon>Macrostomidae</taxon>
        <taxon>Macrostomum</taxon>
    </lineage>
</organism>
<feature type="signal peptide" evidence="1">
    <location>
        <begin position="1"/>
        <end position="17"/>
    </location>
</feature>
<sequence>MELLWLLVASWMLLASAYSGRAGAALAAKAKCGVADLNWVPPTGSSATETRELLSTECELAIYELVQAEKSGTTDRAYSPNNCFLLSCQPFAQCVFKNTSDMNALAMLLGGRLRTRVSGLQWEGRV</sequence>